<feature type="transmembrane region" description="Helical" evidence="1">
    <location>
        <begin position="6"/>
        <end position="25"/>
    </location>
</feature>
<feature type="transmembrane region" description="Helical" evidence="1">
    <location>
        <begin position="353"/>
        <end position="370"/>
    </location>
</feature>
<dbReference type="STRING" id="1027249.SAMN05216179_0604"/>
<dbReference type="EMBL" id="FRCZ01000001">
    <property type="protein sequence ID" value="SHM61177.1"/>
    <property type="molecule type" value="Genomic_DNA"/>
</dbReference>
<feature type="transmembrane region" description="Helical" evidence="1">
    <location>
        <begin position="331"/>
        <end position="347"/>
    </location>
</feature>
<dbReference type="AlphaFoldDB" id="A0A1M7K8K2"/>
<feature type="transmembrane region" description="Helical" evidence="1">
    <location>
        <begin position="296"/>
        <end position="319"/>
    </location>
</feature>
<gene>
    <name evidence="2" type="ORF">SAMN05216179_0604</name>
</gene>
<keyword evidence="1" id="KW-0472">Membrane</keyword>
<feature type="transmembrane region" description="Helical" evidence="1">
    <location>
        <begin position="149"/>
        <end position="169"/>
    </location>
</feature>
<feature type="transmembrane region" description="Helical" evidence="1">
    <location>
        <begin position="66"/>
        <end position="86"/>
    </location>
</feature>
<sequence length="402" mass="46376">MVIEYILFSLLTLMYVSFLFIGFRYNEHKKSLVIFYVISTIIFYTPSIYYSIFLGEAYKVFSAGSYLQYLAFSILYFLIITLLIIVKNSINFSKNITFNHSSNKLVYLYMGYVTAAILAYVVFYFDRFPLINLVLEGSRIERPDMSGSIPLYFTFSTFIFFIIPSYYLYFYDRIQSNVVKLILFAAVSIILLIGGNKGVLVYFYIFFWIFIFKMKINFKLLTMVVIAFSAYLFITGSLVTSGIRRFFVTQGAAFIARFEMLNIDFPFDLHNIDGQVFEFIYGYPDGSGPSFFVGDFFIHIGYIIGTATMLLIFLVFFYISRFIDVHFKNNLFILWSFTAVIYILGMGSLDFPAFCRIVAISLNAIIVVSLQNTKSISNFAVNNLQFLGFKGALAGERKNKNN</sequence>
<evidence type="ECO:0000256" key="1">
    <source>
        <dbReference type="SAM" id="Phobius"/>
    </source>
</evidence>
<feature type="transmembrane region" description="Helical" evidence="1">
    <location>
        <begin position="246"/>
        <end position="263"/>
    </location>
</feature>
<keyword evidence="1" id="KW-1133">Transmembrane helix</keyword>
<dbReference type="RefSeq" id="WP_073199504.1">
    <property type="nucleotide sequence ID" value="NZ_FRCZ01000001.1"/>
</dbReference>
<feature type="transmembrane region" description="Helical" evidence="1">
    <location>
        <begin position="216"/>
        <end position="234"/>
    </location>
</feature>
<evidence type="ECO:0008006" key="4">
    <source>
        <dbReference type="Google" id="ProtNLM"/>
    </source>
</evidence>
<dbReference type="Proteomes" id="UP000184184">
    <property type="component" value="Unassembled WGS sequence"/>
</dbReference>
<accession>A0A1M7K8K2</accession>
<organism evidence="2 3">
    <name type="scientific">Gracilibacillus kekensis</name>
    <dbReference type="NCBI Taxonomy" id="1027249"/>
    <lineage>
        <taxon>Bacteria</taxon>
        <taxon>Bacillati</taxon>
        <taxon>Bacillota</taxon>
        <taxon>Bacilli</taxon>
        <taxon>Bacillales</taxon>
        <taxon>Bacillaceae</taxon>
        <taxon>Gracilibacillus</taxon>
    </lineage>
</organism>
<protein>
    <recommendedName>
        <fullName evidence="4">Oligosaccharide repeat unit polymerase</fullName>
    </recommendedName>
</protein>
<reference evidence="2 3" key="1">
    <citation type="submission" date="2016-11" db="EMBL/GenBank/DDBJ databases">
        <authorList>
            <person name="Jaros S."/>
            <person name="Januszkiewicz K."/>
            <person name="Wedrychowicz H."/>
        </authorList>
    </citation>
    <scope>NUCLEOTIDE SEQUENCE [LARGE SCALE GENOMIC DNA]</scope>
    <source>
        <strain evidence="2 3">CGMCC 1.10681</strain>
    </source>
</reference>
<keyword evidence="3" id="KW-1185">Reference proteome</keyword>
<feature type="transmembrane region" description="Helical" evidence="1">
    <location>
        <begin position="106"/>
        <end position="125"/>
    </location>
</feature>
<feature type="transmembrane region" description="Helical" evidence="1">
    <location>
        <begin position="32"/>
        <end position="54"/>
    </location>
</feature>
<name>A0A1M7K8K2_9BACI</name>
<evidence type="ECO:0000313" key="2">
    <source>
        <dbReference type="EMBL" id="SHM61177.1"/>
    </source>
</evidence>
<feature type="transmembrane region" description="Helical" evidence="1">
    <location>
        <begin position="181"/>
        <end position="210"/>
    </location>
</feature>
<proteinExistence type="predicted"/>
<evidence type="ECO:0000313" key="3">
    <source>
        <dbReference type="Proteomes" id="UP000184184"/>
    </source>
</evidence>
<keyword evidence="1" id="KW-0812">Transmembrane</keyword>